<dbReference type="EMBL" id="BLXT01004584">
    <property type="protein sequence ID" value="GFO14984.1"/>
    <property type="molecule type" value="Genomic_DNA"/>
</dbReference>
<name>A0AAV4B9E5_9GAST</name>
<keyword evidence="2" id="KW-1185">Reference proteome</keyword>
<dbReference type="AlphaFoldDB" id="A0AAV4B9E5"/>
<protein>
    <submittedName>
        <fullName evidence="1">Uncharacterized protein</fullName>
    </submittedName>
</protein>
<comment type="caution">
    <text evidence="1">The sequence shown here is derived from an EMBL/GenBank/DDBJ whole genome shotgun (WGS) entry which is preliminary data.</text>
</comment>
<organism evidence="1 2">
    <name type="scientific">Plakobranchus ocellatus</name>
    <dbReference type="NCBI Taxonomy" id="259542"/>
    <lineage>
        <taxon>Eukaryota</taxon>
        <taxon>Metazoa</taxon>
        <taxon>Spiralia</taxon>
        <taxon>Lophotrochozoa</taxon>
        <taxon>Mollusca</taxon>
        <taxon>Gastropoda</taxon>
        <taxon>Heterobranchia</taxon>
        <taxon>Euthyneura</taxon>
        <taxon>Panpulmonata</taxon>
        <taxon>Sacoglossa</taxon>
        <taxon>Placobranchoidea</taxon>
        <taxon>Plakobranchidae</taxon>
        <taxon>Plakobranchus</taxon>
    </lineage>
</organism>
<evidence type="ECO:0000313" key="2">
    <source>
        <dbReference type="Proteomes" id="UP000735302"/>
    </source>
</evidence>
<dbReference type="Proteomes" id="UP000735302">
    <property type="component" value="Unassembled WGS sequence"/>
</dbReference>
<proteinExistence type="predicted"/>
<gene>
    <name evidence="1" type="ORF">PoB_004148900</name>
</gene>
<sequence>MFPTTTSLTQHCVRSVMDEQPEKQMQRLNNPHYQRGEKAKEFVNEFLDLSPKLPSHYCRRRTSKLYLEPQFRAMIELHRCYATASTEKD</sequence>
<reference evidence="1 2" key="1">
    <citation type="journal article" date="2021" name="Elife">
        <title>Chloroplast acquisition without the gene transfer in kleptoplastic sea slugs, Plakobranchus ocellatus.</title>
        <authorList>
            <person name="Maeda T."/>
            <person name="Takahashi S."/>
            <person name="Yoshida T."/>
            <person name="Shimamura S."/>
            <person name="Takaki Y."/>
            <person name="Nagai Y."/>
            <person name="Toyoda A."/>
            <person name="Suzuki Y."/>
            <person name="Arimoto A."/>
            <person name="Ishii H."/>
            <person name="Satoh N."/>
            <person name="Nishiyama T."/>
            <person name="Hasebe M."/>
            <person name="Maruyama T."/>
            <person name="Minagawa J."/>
            <person name="Obokata J."/>
            <person name="Shigenobu S."/>
        </authorList>
    </citation>
    <scope>NUCLEOTIDE SEQUENCE [LARGE SCALE GENOMIC DNA]</scope>
</reference>
<accession>A0AAV4B9E5</accession>
<evidence type="ECO:0000313" key="1">
    <source>
        <dbReference type="EMBL" id="GFO14984.1"/>
    </source>
</evidence>